<feature type="compositionally biased region" description="Pro residues" evidence="6">
    <location>
        <begin position="167"/>
        <end position="177"/>
    </location>
</feature>
<gene>
    <name evidence="8" type="ORF">HU200_019679</name>
</gene>
<organism evidence="8 9">
    <name type="scientific">Digitaria exilis</name>
    <dbReference type="NCBI Taxonomy" id="1010633"/>
    <lineage>
        <taxon>Eukaryota</taxon>
        <taxon>Viridiplantae</taxon>
        <taxon>Streptophyta</taxon>
        <taxon>Embryophyta</taxon>
        <taxon>Tracheophyta</taxon>
        <taxon>Spermatophyta</taxon>
        <taxon>Magnoliopsida</taxon>
        <taxon>Liliopsida</taxon>
        <taxon>Poales</taxon>
        <taxon>Poaceae</taxon>
        <taxon>PACMAD clade</taxon>
        <taxon>Panicoideae</taxon>
        <taxon>Panicodae</taxon>
        <taxon>Paniceae</taxon>
        <taxon>Anthephorinae</taxon>
        <taxon>Digitaria</taxon>
    </lineage>
</organism>
<keyword evidence="4" id="KW-0804">Transcription</keyword>
<dbReference type="PROSITE" id="PS51754">
    <property type="entry name" value="OVATE"/>
    <property type="match status" value="1"/>
</dbReference>
<dbReference type="PANTHER" id="PTHR33057">
    <property type="entry name" value="TRANSCRIPTION REPRESSOR OFP7-RELATED"/>
    <property type="match status" value="1"/>
</dbReference>
<feature type="region of interest" description="Disordered" evidence="6">
    <location>
        <begin position="290"/>
        <end position="327"/>
    </location>
</feature>
<feature type="compositionally biased region" description="Low complexity" evidence="6">
    <location>
        <begin position="381"/>
        <end position="395"/>
    </location>
</feature>
<evidence type="ECO:0000256" key="1">
    <source>
        <dbReference type="ARBA" id="ARBA00004123"/>
    </source>
</evidence>
<feature type="region of interest" description="Disordered" evidence="6">
    <location>
        <begin position="419"/>
        <end position="449"/>
    </location>
</feature>
<feature type="compositionally biased region" description="Acidic residues" evidence="6">
    <location>
        <begin position="189"/>
        <end position="211"/>
    </location>
</feature>
<keyword evidence="3" id="KW-0805">Transcription regulation</keyword>
<dbReference type="AlphaFoldDB" id="A0A835F297"/>
<reference evidence="8" key="1">
    <citation type="submission" date="2020-07" db="EMBL/GenBank/DDBJ databases">
        <title>Genome sequence and genetic diversity analysis of an under-domesticated orphan crop, white fonio (Digitaria exilis).</title>
        <authorList>
            <person name="Bennetzen J.L."/>
            <person name="Chen S."/>
            <person name="Ma X."/>
            <person name="Wang X."/>
            <person name="Yssel A.E.J."/>
            <person name="Chaluvadi S.R."/>
            <person name="Johnson M."/>
            <person name="Gangashetty P."/>
            <person name="Hamidou F."/>
            <person name="Sanogo M.D."/>
            <person name="Zwaenepoel A."/>
            <person name="Wallace J."/>
            <person name="Van De Peer Y."/>
            <person name="Van Deynze A."/>
        </authorList>
    </citation>
    <scope>NUCLEOTIDE SEQUENCE</scope>
    <source>
        <tissue evidence="8">Leaves</tissue>
    </source>
</reference>
<feature type="compositionally biased region" description="Acidic residues" evidence="6">
    <location>
        <begin position="366"/>
        <end position="376"/>
    </location>
</feature>
<feature type="region of interest" description="Disordered" evidence="6">
    <location>
        <begin position="159"/>
        <end position="178"/>
    </location>
</feature>
<feature type="compositionally biased region" description="Basic and acidic residues" evidence="6">
    <location>
        <begin position="672"/>
        <end position="683"/>
    </location>
</feature>
<dbReference type="GO" id="GO:0045892">
    <property type="term" value="P:negative regulation of DNA-templated transcription"/>
    <property type="evidence" value="ECO:0007669"/>
    <property type="project" value="InterPro"/>
</dbReference>
<dbReference type="EMBL" id="JACEFO010001651">
    <property type="protein sequence ID" value="KAF8726223.1"/>
    <property type="molecule type" value="Genomic_DNA"/>
</dbReference>
<evidence type="ECO:0000256" key="3">
    <source>
        <dbReference type="ARBA" id="ARBA00023015"/>
    </source>
</evidence>
<dbReference type="OrthoDB" id="689823at2759"/>
<comment type="subcellular location">
    <subcellularLocation>
        <location evidence="1">Nucleus</location>
    </subcellularLocation>
</comment>
<feature type="compositionally biased region" description="Pro residues" evidence="6">
    <location>
        <begin position="22"/>
        <end position="36"/>
    </location>
</feature>
<dbReference type="InterPro" id="IPR038933">
    <property type="entry name" value="Ovate"/>
</dbReference>
<name>A0A835F297_9POAL</name>
<keyword evidence="5" id="KW-0539">Nucleus</keyword>
<comment type="caution">
    <text evidence="8">The sequence shown here is derived from an EMBL/GenBank/DDBJ whole genome shotgun (WGS) entry which is preliminary data.</text>
</comment>
<feature type="region of interest" description="Disordered" evidence="6">
    <location>
        <begin position="364"/>
        <end position="395"/>
    </location>
</feature>
<dbReference type="Pfam" id="PF04844">
    <property type="entry name" value="Ovate"/>
    <property type="match status" value="1"/>
</dbReference>
<feature type="domain" description="OVATE" evidence="7">
    <location>
        <begin position="226"/>
        <end position="285"/>
    </location>
</feature>
<feature type="region of interest" description="Disordered" evidence="6">
    <location>
        <begin position="543"/>
        <end position="567"/>
    </location>
</feature>
<dbReference type="Proteomes" id="UP000636709">
    <property type="component" value="Unassembled WGS sequence"/>
</dbReference>
<dbReference type="PANTHER" id="PTHR33057:SF230">
    <property type="entry name" value="TRANSCRIPTION REPRESSOR"/>
    <property type="match status" value="1"/>
</dbReference>
<evidence type="ECO:0000256" key="4">
    <source>
        <dbReference type="ARBA" id="ARBA00023163"/>
    </source>
</evidence>
<evidence type="ECO:0000256" key="2">
    <source>
        <dbReference type="ARBA" id="ARBA00022491"/>
    </source>
</evidence>
<keyword evidence="2" id="KW-0678">Repressor</keyword>
<dbReference type="InterPro" id="IPR006458">
    <property type="entry name" value="Ovate_C"/>
</dbReference>
<feature type="region of interest" description="Disordered" evidence="6">
    <location>
        <begin position="664"/>
        <end position="683"/>
    </location>
</feature>
<proteinExistence type="predicted"/>
<accession>A0A835F297</accession>
<protein>
    <recommendedName>
        <fullName evidence="7">OVATE domain-containing protein</fullName>
    </recommendedName>
</protein>
<dbReference type="NCBIfam" id="TIGR01568">
    <property type="entry name" value="A_thal_3678"/>
    <property type="match status" value="1"/>
</dbReference>
<evidence type="ECO:0000259" key="7">
    <source>
        <dbReference type="PROSITE" id="PS51754"/>
    </source>
</evidence>
<keyword evidence="9" id="KW-1185">Reference proteome</keyword>
<evidence type="ECO:0000256" key="6">
    <source>
        <dbReference type="SAM" id="MobiDB-lite"/>
    </source>
</evidence>
<sequence>MGKKGLVSIFSRLVVDSSSPAAGPPATPPWPWPPCGTSPQTASFRAGDEPCCAPTTTAAGCASRCPPAATTAGNTKLMPPGEMYKTVNSVYVDDSAADVDLFSVAGDETEEGEVPDDDVHSFSTTTASEEWSEAVIRSLGRTSTDRFFFDAGPLPASNSILATSSTPSPPTKPPPAPLVTEAKKAMTETEADGETPPDDPDDDGGGDEEETQQQPCKSLAEGSVAVAVDSGDPYGDFRASMEEMVAAHGLRDWAALEELLACYLRINGKHHHHLIVGAFVDLLLGLASSSPSDATATSSSSSSGSACAGSRCTTSTSTSTSTAATTSSSAATATAAAAEQCGVGAEGVACCCSSSSSCAAEHDVVQDDVAEEEEEEEKAHSAAATGDDRATAAASAPLREQYKALIEYWLRASRLLDMSRSPSSARRRRRRPAPVRARPIGRSDSRRNQQQAAAVSFWCVQRAGKRRFSRGSRRDDRIAYTWTCPQEKLLKPGTPTMQTQTQAASIALDAHNPFGLTTILQGLLFPRLKASIRKSKHLDLEPSPVPVYNDNERRAQKKGQRNRPMALRCSRRYPIRASPPVPFPVWAPNAGARADGLKGKAQKRMLGLQLPPPARGSKHKDTTSRTHAPPSRKKKEPSQKKRCTSPTLPMEMYRCHGLCDLTRVVPGSRDLPTGHDRTGGGRC</sequence>
<feature type="compositionally biased region" description="Basic residues" evidence="6">
    <location>
        <begin position="630"/>
        <end position="643"/>
    </location>
</feature>
<evidence type="ECO:0000313" key="8">
    <source>
        <dbReference type="EMBL" id="KAF8726223.1"/>
    </source>
</evidence>
<feature type="region of interest" description="Disordered" evidence="6">
    <location>
        <begin position="183"/>
        <end position="224"/>
    </location>
</feature>
<evidence type="ECO:0000313" key="9">
    <source>
        <dbReference type="Proteomes" id="UP000636709"/>
    </source>
</evidence>
<feature type="region of interest" description="Disordered" evidence="6">
    <location>
        <begin position="17"/>
        <end position="46"/>
    </location>
</feature>
<evidence type="ECO:0000256" key="5">
    <source>
        <dbReference type="ARBA" id="ARBA00023242"/>
    </source>
</evidence>
<dbReference type="GO" id="GO:0005634">
    <property type="term" value="C:nucleus"/>
    <property type="evidence" value="ECO:0007669"/>
    <property type="project" value="UniProtKB-SubCell"/>
</dbReference>
<feature type="region of interest" description="Disordered" evidence="6">
    <location>
        <begin position="608"/>
        <end position="647"/>
    </location>
</feature>